<dbReference type="AlphaFoldDB" id="A0A2P2QKW5"/>
<sequence length="72" mass="8582">MSRSTLFIWWMAFSVSFIFWVSHHIMVSNHQNKYEYSKKIGKKSEVLIIKHLFAVERLDLDHDTTLLSLTLL</sequence>
<dbReference type="EMBL" id="GGEC01087134">
    <property type="protein sequence ID" value="MBX67618.1"/>
    <property type="molecule type" value="Transcribed_RNA"/>
</dbReference>
<feature type="transmembrane region" description="Helical" evidence="1">
    <location>
        <begin position="6"/>
        <end position="27"/>
    </location>
</feature>
<proteinExistence type="predicted"/>
<protein>
    <submittedName>
        <fullName evidence="2">Uncharacterized protein</fullName>
    </submittedName>
</protein>
<name>A0A2P2QKW5_RHIMU</name>
<reference evidence="2" key="1">
    <citation type="submission" date="2018-02" db="EMBL/GenBank/DDBJ databases">
        <title>Rhizophora mucronata_Transcriptome.</title>
        <authorList>
            <person name="Meera S.P."/>
            <person name="Sreeshan A."/>
            <person name="Augustine A."/>
        </authorList>
    </citation>
    <scope>NUCLEOTIDE SEQUENCE</scope>
    <source>
        <tissue evidence="2">Leaf</tissue>
    </source>
</reference>
<keyword evidence="1" id="KW-0472">Membrane</keyword>
<keyword evidence="1" id="KW-1133">Transmembrane helix</keyword>
<accession>A0A2P2QKW5</accession>
<evidence type="ECO:0000313" key="2">
    <source>
        <dbReference type="EMBL" id="MBX67618.1"/>
    </source>
</evidence>
<keyword evidence="1" id="KW-0812">Transmembrane</keyword>
<organism evidence="2">
    <name type="scientific">Rhizophora mucronata</name>
    <name type="common">Asiatic mangrove</name>
    <dbReference type="NCBI Taxonomy" id="61149"/>
    <lineage>
        <taxon>Eukaryota</taxon>
        <taxon>Viridiplantae</taxon>
        <taxon>Streptophyta</taxon>
        <taxon>Embryophyta</taxon>
        <taxon>Tracheophyta</taxon>
        <taxon>Spermatophyta</taxon>
        <taxon>Magnoliopsida</taxon>
        <taxon>eudicotyledons</taxon>
        <taxon>Gunneridae</taxon>
        <taxon>Pentapetalae</taxon>
        <taxon>rosids</taxon>
        <taxon>fabids</taxon>
        <taxon>Malpighiales</taxon>
        <taxon>Rhizophoraceae</taxon>
        <taxon>Rhizophora</taxon>
    </lineage>
</organism>
<evidence type="ECO:0000256" key="1">
    <source>
        <dbReference type="SAM" id="Phobius"/>
    </source>
</evidence>